<evidence type="ECO:0000313" key="2">
    <source>
        <dbReference type="Proteomes" id="UP000479710"/>
    </source>
</evidence>
<name>A0A6G1DBA8_9ORYZ</name>
<evidence type="ECO:0000313" key="1">
    <source>
        <dbReference type="EMBL" id="KAF0909414.1"/>
    </source>
</evidence>
<accession>A0A6G1DBA8</accession>
<dbReference type="Proteomes" id="UP000479710">
    <property type="component" value="Unassembled WGS sequence"/>
</dbReference>
<protein>
    <submittedName>
        <fullName evidence="1">Uncharacterized protein</fullName>
    </submittedName>
</protein>
<comment type="caution">
    <text evidence="1">The sequence shown here is derived from an EMBL/GenBank/DDBJ whole genome shotgun (WGS) entry which is preliminary data.</text>
</comment>
<reference evidence="1 2" key="1">
    <citation type="submission" date="2019-11" db="EMBL/GenBank/DDBJ databases">
        <title>Whole genome sequence of Oryza granulata.</title>
        <authorList>
            <person name="Li W."/>
        </authorList>
    </citation>
    <scope>NUCLEOTIDE SEQUENCE [LARGE SCALE GENOMIC DNA]</scope>
    <source>
        <strain evidence="2">cv. Menghai</strain>
        <tissue evidence="1">Leaf</tissue>
    </source>
</reference>
<dbReference type="OrthoDB" id="786892at2759"/>
<proteinExistence type="predicted"/>
<sequence>MQMHDEQQEGVVLQEENEVLLAEHKVLKEAIRDKICFTCDNPVVPAIETVQQRYLRFQNMRLADELQHATAVFNQVA</sequence>
<organism evidence="1 2">
    <name type="scientific">Oryza meyeriana var. granulata</name>
    <dbReference type="NCBI Taxonomy" id="110450"/>
    <lineage>
        <taxon>Eukaryota</taxon>
        <taxon>Viridiplantae</taxon>
        <taxon>Streptophyta</taxon>
        <taxon>Embryophyta</taxon>
        <taxon>Tracheophyta</taxon>
        <taxon>Spermatophyta</taxon>
        <taxon>Magnoliopsida</taxon>
        <taxon>Liliopsida</taxon>
        <taxon>Poales</taxon>
        <taxon>Poaceae</taxon>
        <taxon>BOP clade</taxon>
        <taxon>Oryzoideae</taxon>
        <taxon>Oryzeae</taxon>
        <taxon>Oryzinae</taxon>
        <taxon>Oryza</taxon>
        <taxon>Oryza meyeriana</taxon>
    </lineage>
</organism>
<gene>
    <name evidence="1" type="ORF">E2562_036061</name>
</gene>
<dbReference type="EMBL" id="SPHZ02000007">
    <property type="protein sequence ID" value="KAF0909414.1"/>
    <property type="molecule type" value="Genomic_DNA"/>
</dbReference>
<dbReference type="AlphaFoldDB" id="A0A6G1DBA8"/>
<keyword evidence="2" id="KW-1185">Reference proteome</keyword>